<dbReference type="Pfam" id="PF00691">
    <property type="entry name" value="OmpA"/>
    <property type="match status" value="1"/>
</dbReference>
<dbReference type="Proteomes" id="UP001548590">
    <property type="component" value="Unassembled WGS sequence"/>
</dbReference>
<comment type="caution">
    <text evidence="14">The sequence shown here is derived from an EMBL/GenBank/DDBJ whole genome shotgun (WGS) entry which is preliminary data.</text>
</comment>
<keyword evidence="6" id="KW-0406">Ion transport</keyword>
<dbReference type="InterPro" id="IPR027385">
    <property type="entry name" value="Beta-barrel_OMP"/>
</dbReference>
<comment type="subcellular location">
    <subcellularLocation>
        <location evidence="1">Cell outer membrane</location>
        <topology evidence="1">Multi-pass membrane protein</topology>
    </subcellularLocation>
</comment>
<keyword evidence="3" id="KW-1134">Transmembrane beta strand</keyword>
<dbReference type="SUPFAM" id="SSF103088">
    <property type="entry name" value="OmpA-like"/>
    <property type="match status" value="1"/>
</dbReference>
<evidence type="ECO:0000256" key="4">
    <source>
        <dbReference type="ARBA" id="ARBA00022692"/>
    </source>
</evidence>
<accession>A0ABV2CN69</accession>
<evidence type="ECO:0000256" key="12">
    <source>
        <dbReference type="SAM" id="SignalP"/>
    </source>
</evidence>
<evidence type="ECO:0000256" key="8">
    <source>
        <dbReference type="ARBA" id="ARBA00023136"/>
    </source>
</evidence>
<dbReference type="PANTHER" id="PTHR30329">
    <property type="entry name" value="STATOR ELEMENT OF FLAGELLAR MOTOR COMPLEX"/>
    <property type="match status" value="1"/>
</dbReference>
<dbReference type="PANTHER" id="PTHR30329:SF21">
    <property type="entry name" value="LIPOPROTEIN YIAD-RELATED"/>
    <property type="match status" value="1"/>
</dbReference>
<keyword evidence="5 12" id="KW-0732">Signal</keyword>
<feature type="chain" id="PRO_5045964315" evidence="12">
    <location>
        <begin position="30"/>
        <end position="348"/>
    </location>
</feature>
<dbReference type="InterPro" id="IPR006664">
    <property type="entry name" value="OMP_bac"/>
</dbReference>
<evidence type="ECO:0000259" key="13">
    <source>
        <dbReference type="PROSITE" id="PS51123"/>
    </source>
</evidence>
<reference evidence="14 15" key="1">
    <citation type="submission" date="2024-07" db="EMBL/GenBank/DDBJ databases">
        <title>Uliginosibacterium paludis KCTC:42655.</title>
        <authorList>
            <person name="Kim M.K."/>
        </authorList>
    </citation>
    <scope>NUCLEOTIDE SEQUENCE [LARGE SCALE GENOMIC DNA]</scope>
    <source>
        <strain evidence="14 15">KCTC 42655</strain>
    </source>
</reference>
<proteinExistence type="predicted"/>
<evidence type="ECO:0000256" key="1">
    <source>
        <dbReference type="ARBA" id="ARBA00004571"/>
    </source>
</evidence>
<dbReference type="RefSeq" id="WP_345925615.1">
    <property type="nucleotide sequence ID" value="NZ_JBDIVF010000002.1"/>
</dbReference>
<keyword evidence="7" id="KW-0626">Porin</keyword>
<dbReference type="PROSITE" id="PS51123">
    <property type="entry name" value="OMPA_2"/>
    <property type="match status" value="1"/>
</dbReference>
<evidence type="ECO:0000256" key="2">
    <source>
        <dbReference type="ARBA" id="ARBA00022448"/>
    </source>
</evidence>
<dbReference type="Pfam" id="PF13505">
    <property type="entry name" value="OMP_b-brl"/>
    <property type="match status" value="1"/>
</dbReference>
<dbReference type="PRINTS" id="PR01021">
    <property type="entry name" value="OMPADOMAIN"/>
</dbReference>
<dbReference type="EMBL" id="JBEWLZ010000003">
    <property type="protein sequence ID" value="MET1489365.1"/>
    <property type="molecule type" value="Genomic_DNA"/>
</dbReference>
<dbReference type="Gene3D" id="3.30.1330.60">
    <property type="entry name" value="OmpA-like domain"/>
    <property type="match status" value="1"/>
</dbReference>
<evidence type="ECO:0000256" key="5">
    <source>
        <dbReference type="ARBA" id="ARBA00022729"/>
    </source>
</evidence>
<feature type="region of interest" description="Disordered" evidence="11">
    <location>
        <begin position="195"/>
        <end position="218"/>
    </location>
</feature>
<evidence type="ECO:0000256" key="3">
    <source>
        <dbReference type="ARBA" id="ARBA00022452"/>
    </source>
</evidence>
<evidence type="ECO:0000256" key="9">
    <source>
        <dbReference type="ARBA" id="ARBA00023237"/>
    </source>
</evidence>
<dbReference type="InterPro" id="IPR006690">
    <property type="entry name" value="OMPA-like_CS"/>
</dbReference>
<evidence type="ECO:0000256" key="11">
    <source>
        <dbReference type="SAM" id="MobiDB-lite"/>
    </source>
</evidence>
<organism evidence="14 15">
    <name type="scientific">Uliginosibacterium paludis</name>
    <dbReference type="NCBI Taxonomy" id="1615952"/>
    <lineage>
        <taxon>Bacteria</taxon>
        <taxon>Pseudomonadati</taxon>
        <taxon>Pseudomonadota</taxon>
        <taxon>Betaproteobacteria</taxon>
        <taxon>Rhodocyclales</taxon>
        <taxon>Zoogloeaceae</taxon>
        <taxon>Uliginosibacterium</taxon>
    </lineage>
</organism>
<protein>
    <submittedName>
        <fullName evidence="14">OmpA family protein</fullName>
    </submittedName>
</protein>
<evidence type="ECO:0000256" key="10">
    <source>
        <dbReference type="PROSITE-ProRule" id="PRU00473"/>
    </source>
</evidence>
<keyword evidence="15" id="KW-1185">Reference proteome</keyword>
<keyword evidence="8 10" id="KW-0472">Membrane</keyword>
<dbReference type="InterPro" id="IPR050330">
    <property type="entry name" value="Bact_OuterMem_StrucFunc"/>
</dbReference>
<dbReference type="InterPro" id="IPR011250">
    <property type="entry name" value="OMP/PagP_B-barrel"/>
</dbReference>
<keyword evidence="2" id="KW-0813">Transport</keyword>
<dbReference type="CDD" id="cd07185">
    <property type="entry name" value="OmpA_C-like"/>
    <property type="match status" value="1"/>
</dbReference>
<dbReference type="InterPro" id="IPR036737">
    <property type="entry name" value="OmpA-like_sf"/>
</dbReference>
<keyword evidence="4" id="KW-0812">Transmembrane</keyword>
<evidence type="ECO:0000313" key="14">
    <source>
        <dbReference type="EMBL" id="MET1489365.1"/>
    </source>
</evidence>
<dbReference type="SUPFAM" id="SSF56925">
    <property type="entry name" value="OMPA-like"/>
    <property type="match status" value="1"/>
</dbReference>
<evidence type="ECO:0000256" key="6">
    <source>
        <dbReference type="ARBA" id="ARBA00023065"/>
    </source>
</evidence>
<gene>
    <name evidence="14" type="ORF">ABVT11_05970</name>
</gene>
<dbReference type="PRINTS" id="PR01023">
    <property type="entry name" value="NAFLGMOTY"/>
</dbReference>
<dbReference type="InterPro" id="IPR006665">
    <property type="entry name" value="OmpA-like"/>
</dbReference>
<feature type="signal peptide" evidence="12">
    <location>
        <begin position="1"/>
        <end position="29"/>
    </location>
</feature>
<feature type="domain" description="OmpA-like" evidence="13">
    <location>
        <begin position="221"/>
        <end position="344"/>
    </location>
</feature>
<dbReference type="Gene3D" id="2.40.160.20">
    <property type="match status" value="1"/>
</dbReference>
<evidence type="ECO:0000313" key="15">
    <source>
        <dbReference type="Proteomes" id="UP001548590"/>
    </source>
</evidence>
<evidence type="ECO:0000256" key="7">
    <source>
        <dbReference type="ARBA" id="ARBA00023114"/>
    </source>
</evidence>
<dbReference type="PROSITE" id="PS01068">
    <property type="entry name" value="OMPA_1"/>
    <property type="match status" value="1"/>
</dbReference>
<keyword evidence="9" id="KW-0998">Cell outer membrane</keyword>
<sequence length="348" mass="37890">MNRRASKKLHAIVIPVLVSAGFAAGPAQAQTAYNPSWYIAPGLNATWPDDDFKQPTNGGGFNLRVGKPIAPSWDLQLGTTYSHAWDGGNQYRQNTLGADALYMFSRSRFRPFLLAGAGAQYDRIQRNGLKESGTSPYVNVGVGAQYLINDRLSVQADYRLMHAYVQPRGYGFSRANTKMATVALTYAFDKPAPAPAPQPVAAVEPPPVQVAPPPPPPAPAPRFERTTMSATELFDFDSARLKSSQPKLDEIAAAIKANPDVGTVDIIGYTDRLGSEKYNLKLSQQRADAVKAYLAGLGVPPDRLNATGRGEADPVVTCNERNRAALIRCLEPNRRVEVEDIVVQRRVQ</sequence>
<name>A0ABV2CN69_9RHOO</name>